<dbReference type="PANTHER" id="PTHR33175">
    <property type="entry name" value="DNA-BINDING PROTEIN HU"/>
    <property type="match status" value="1"/>
</dbReference>
<dbReference type="EMBL" id="JACXWA010000087">
    <property type="protein sequence ID" value="MBD3870777.1"/>
    <property type="molecule type" value="Genomic_DNA"/>
</dbReference>
<evidence type="ECO:0000313" key="5">
    <source>
        <dbReference type="EMBL" id="MBD3870777.1"/>
    </source>
</evidence>
<dbReference type="GO" id="GO:0030261">
    <property type="term" value="P:chromosome condensation"/>
    <property type="evidence" value="ECO:0007669"/>
    <property type="project" value="UniProtKB-KW"/>
</dbReference>
<sequence length="90" mass="9836">MAGKAELVERVAELTGYPKTQVAMTYDLFFELVSEALAENDKVTVPNFGTFQISKRPARVGRNPATGEAITISASKSVRFKVSKNLKAML</sequence>
<dbReference type="GO" id="GO:0003677">
    <property type="term" value="F:DNA binding"/>
    <property type="evidence" value="ECO:0007669"/>
    <property type="project" value="UniProtKB-KW"/>
</dbReference>
<dbReference type="PRINTS" id="PR01727">
    <property type="entry name" value="DNABINDINGHU"/>
</dbReference>
<evidence type="ECO:0000313" key="6">
    <source>
        <dbReference type="Proteomes" id="UP000598633"/>
    </source>
</evidence>
<dbReference type="PANTHER" id="PTHR33175:SF3">
    <property type="entry name" value="DNA-BINDING PROTEIN HU-BETA"/>
    <property type="match status" value="1"/>
</dbReference>
<organism evidence="5 6">
    <name type="scientific">Candidatus Sulfomarinibacter kjeldsenii</name>
    <dbReference type="NCBI Taxonomy" id="2885994"/>
    <lineage>
        <taxon>Bacteria</taxon>
        <taxon>Pseudomonadati</taxon>
        <taxon>Acidobacteriota</taxon>
        <taxon>Thermoanaerobaculia</taxon>
        <taxon>Thermoanaerobaculales</taxon>
        <taxon>Candidatus Sulfomarinibacteraceae</taxon>
        <taxon>Candidatus Sulfomarinibacter</taxon>
    </lineage>
</organism>
<protein>
    <submittedName>
        <fullName evidence="5">HU family DNA-binding protein</fullName>
    </submittedName>
</protein>
<evidence type="ECO:0000256" key="1">
    <source>
        <dbReference type="ARBA" id="ARBA00010529"/>
    </source>
</evidence>
<keyword evidence="3 5" id="KW-0238">DNA-binding</keyword>
<dbReference type="SUPFAM" id="SSF47729">
    <property type="entry name" value="IHF-like DNA-binding proteins"/>
    <property type="match status" value="1"/>
</dbReference>
<evidence type="ECO:0000256" key="3">
    <source>
        <dbReference type="ARBA" id="ARBA00023125"/>
    </source>
</evidence>
<evidence type="ECO:0000256" key="2">
    <source>
        <dbReference type="ARBA" id="ARBA00023067"/>
    </source>
</evidence>
<name>A0A8J6XXI5_9BACT</name>
<gene>
    <name evidence="5" type="ORF">IFJ97_05390</name>
</gene>
<accession>A0A8J6XXI5</accession>
<dbReference type="Proteomes" id="UP000598633">
    <property type="component" value="Unassembled WGS sequence"/>
</dbReference>
<comment type="caution">
    <text evidence="5">The sequence shown here is derived from an EMBL/GenBank/DDBJ whole genome shotgun (WGS) entry which is preliminary data.</text>
</comment>
<dbReference type="InterPro" id="IPR010992">
    <property type="entry name" value="IHF-like_DNA-bd_dom_sf"/>
</dbReference>
<evidence type="ECO:0000256" key="4">
    <source>
        <dbReference type="RuleBase" id="RU003939"/>
    </source>
</evidence>
<dbReference type="CDD" id="cd13831">
    <property type="entry name" value="HU"/>
    <property type="match status" value="1"/>
</dbReference>
<dbReference type="InterPro" id="IPR000119">
    <property type="entry name" value="Hist_DNA-bd"/>
</dbReference>
<reference evidence="5 6" key="1">
    <citation type="submission" date="2020-08" db="EMBL/GenBank/DDBJ databases">
        <title>Acidobacteriota in marine sediments use diverse sulfur dissimilation pathways.</title>
        <authorList>
            <person name="Wasmund K."/>
        </authorList>
    </citation>
    <scope>NUCLEOTIDE SEQUENCE [LARGE SCALE GENOMIC DNA]</scope>
    <source>
        <strain evidence="5">MAG AM3-A</strain>
    </source>
</reference>
<dbReference type="Pfam" id="PF00216">
    <property type="entry name" value="Bac_DNA_binding"/>
    <property type="match status" value="1"/>
</dbReference>
<keyword evidence="2" id="KW-0226">DNA condensation</keyword>
<dbReference type="Gene3D" id="4.10.520.10">
    <property type="entry name" value="IHF-like DNA-binding proteins"/>
    <property type="match status" value="1"/>
</dbReference>
<comment type="similarity">
    <text evidence="1 4">Belongs to the bacterial histone-like protein family.</text>
</comment>
<dbReference type="GO" id="GO:0030527">
    <property type="term" value="F:structural constituent of chromatin"/>
    <property type="evidence" value="ECO:0007669"/>
    <property type="project" value="InterPro"/>
</dbReference>
<proteinExistence type="inferred from homology"/>
<dbReference type="AlphaFoldDB" id="A0A8J6XXI5"/>
<dbReference type="SMART" id="SM00411">
    <property type="entry name" value="BHL"/>
    <property type="match status" value="1"/>
</dbReference>